<gene>
    <name evidence="1" type="ORF">AMECASPLE_026029</name>
</gene>
<dbReference type="EMBL" id="JAHRIP010087258">
    <property type="protein sequence ID" value="MEQ2315796.1"/>
    <property type="molecule type" value="Genomic_DNA"/>
</dbReference>
<comment type="caution">
    <text evidence="1">The sequence shown here is derived from an EMBL/GenBank/DDBJ whole genome shotgun (WGS) entry which is preliminary data.</text>
</comment>
<protein>
    <submittedName>
        <fullName evidence="1">Uncharacterized protein</fullName>
    </submittedName>
</protein>
<evidence type="ECO:0000313" key="2">
    <source>
        <dbReference type="Proteomes" id="UP001469553"/>
    </source>
</evidence>
<name>A0ABV1ADS0_9TELE</name>
<sequence length="115" mass="12894">MACKMDSAAAFNRRRIEGGAKRKKEIKIALLPIKKNPIIIPNQHRKDTKSPLTQWIGSPDQNNYCIISSSDNPWIDPALICMQNWVRGYSQDVPIASAREREADSAGRTKNCLNG</sequence>
<reference evidence="1 2" key="1">
    <citation type="submission" date="2021-06" db="EMBL/GenBank/DDBJ databases">
        <authorList>
            <person name="Palmer J.M."/>
        </authorList>
    </citation>
    <scope>NUCLEOTIDE SEQUENCE [LARGE SCALE GENOMIC DNA]</scope>
    <source>
        <strain evidence="1 2">AS_MEX2019</strain>
        <tissue evidence="1">Muscle</tissue>
    </source>
</reference>
<accession>A0ABV1ADS0</accession>
<evidence type="ECO:0000313" key="1">
    <source>
        <dbReference type="EMBL" id="MEQ2315796.1"/>
    </source>
</evidence>
<keyword evidence="2" id="KW-1185">Reference proteome</keyword>
<dbReference type="Proteomes" id="UP001469553">
    <property type="component" value="Unassembled WGS sequence"/>
</dbReference>
<proteinExistence type="predicted"/>
<organism evidence="1 2">
    <name type="scientific">Ameca splendens</name>
    <dbReference type="NCBI Taxonomy" id="208324"/>
    <lineage>
        <taxon>Eukaryota</taxon>
        <taxon>Metazoa</taxon>
        <taxon>Chordata</taxon>
        <taxon>Craniata</taxon>
        <taxon>Vertebrata</taxon>
        <taxon>Euteleostomi</taxon>
        <taxon>Actinopterygii</taxon>
        <taxon>Neopterygii</taxon>
        <taxon>Teleostei</taxon>
        <taxon>Neoteleostei</taxon>
        <taxon>Acanthomorphata</taxon>
        <taxon>Ovalentaria</taxon>
        <taxon>Atherinomorphae</taxon>
        <taxon>Cyprinodontiformes</taxon>
        <taxon>Goodeidae</taxon>
        <taxon>Ameca</taxon>
    </lineage>
</organism>